<dbReference type="EMBL" id="FOFA01000006">
    <property type="protein sequence ID" value="SEQ86286.1"/>
    <property type="molecule type" value="Genomic_DNA"/>
</dbReference>
<protein>
    <recommendedName>
        <fullName evidence="3">Beta-galactosidase trimerisation domain-containing protein</fullName>
    </recommendedName>
</protein>
<organism evidence="1 2">
    <name type="scientific">Microlunatus flavus</name>
    <dbReference type="NCBI Taxonomy" id="1036181"/>
    <lineage>
        <taxon>Bacteria</taxon>
        <taxon>Bacillati</taxon>
        <taxon>Actinomycetota</taxon>
        <taxon>Actinomycetes</taxon>
        <taxon>Propionibacteriales</taxon>
        <taxon>Propionibacteriaceae</taxon>
        <taxon>Microlunatus</taxon>
    </lineage>
</organism>
<evidence type="ECO:0000313" key="1">
    <source>
        <dbReference type="EMBL" id="SEQ86286.1"/>
    </source>
</evidence>
<evidence type="ECO:0000313" key="2">
    <source>
        <dbReference type="Proteomes" id="UP000198504"/>
    </source>
</evidence>
<gene>
    <name evidence="1" type="ORF">SAMN05421756_106211</name>
</gene>
<keyword evidence="2" id="KW-1185">Reference proteome</keyword>
<dbReference type="Proteomes" id="UP000198504">
    <property type="component" value="Unassembled WGS sequence"/>
</dbReference>
<dbReference type="AlphaFoldDB" id="A0A1H9JHG0"/>
<dbReference type="InterPro" id="IPR017853">
    <property type="entry name" value="GH"/>
</dbReference>
<dbReference type="InterPro" id="IPR029062">
    <property type="entry name" value="Class_I_gatase-like"/>
</dbReference>
<dbReference type="STRING" id="1036181.SAMN05421756_106211"/>
<dbReference type="Gene3D" id="3.40.50.880">
    <property type="match status" value="1"/>
</dbReference>
<sequence>MERGVYFDAWYPGQHCYHPSLPPRRLRMVEDLVDYRATVLVWAAMGGGSLALPYLEQEAFGDPGARARFYGTVNDAEFVAACQARGIKVFGIVFEAQGWEFGVELDDDETTVLALNELRGVGHRDWMGLREFSSNRYPNLWAPFEDYFPGGLTNSRGERVTDLIEECVARDIDQKPCHARWVECPDRDHQCFYMDRNNPVWREYLKAVIRIQVDAGVDGVQLDEAELPLGAMQYGACFCKDCMAQFRAFLQGLDETPAELDGVDLTTFHYGDWLRAQGFDFRDRQRESPLFDAYYAYQCAAITTHFAELARYAKEYARSRGREVLVSGNFFNLDPHYLPLADEVDLIITEMRNTTYRQPEWYRYVDAFRRYAGVGDVVVVENPYGGVVPELIDALAAGRGRDRLRLSLYEAAAFGANMSVPYGSWMGATIQDSFWAPHDLLVEIQDFVAETEPLRANESANEVGVVYSVVSMRDLVNEADSGDNLVNARDETVQVPFRQVTEALSHGSVPFDVVIMTDGGLAGDRTGVEELGRYCTLVLPGCWWLTDHQVAVLLGHLDAGGRVVATGEVGTNADSPDRDRLRSHPGLVTASAAAVLDELVEGPQVTCSAPLAVNLHRLADGRIAAHLVSYDHDDEADQVRTLSDVRLDVRVPGARSALREAQGTGAAELVVPGAPPASLALTEADGRLSLVLPEVGPYAVVVLPGPGTGR</sequence>
<dbReference type="SUPFAM" id="SSF51445">
    <property type="entry name" value="(Trans)glycosidases"/>
    <property type="match status" value="1"/>
</dbReference>
<evidence type="ECO:0008006" key="3">
    <source>
        <dbReference type="Google" id="ProtNLM"/>
    </source>
</evidence>
<accession>A0A1H9JHG0</accession>
<dbReference type="RefSeq" id="WP_170854164.1">
    <property type="nucleotide sequence ID" value="NZ_FOFA01000006.1"/>
</dbReference>
<name>A0A1H9JHG0_9ACTN</name>
<reference evidence="2" key="1">
    <citation type="submission" date="2016-10" db="EMBL/GenBank/DDBJ databases">
        <authorList>
            <person name="Varghese N."/>
            <person name="Submissions S."/>
        </authorList>
    </citation>
    <scope>NUCLEOTIDE SEQUENCE [LARGE SCALE GENOMIC DNA]</scope>
    <source>
        <strain evidence="2">CGMCC 4.6856</strain>
    </source>
</reference>
<proteinExistence type="predicted"/>
<dbReference type="Gene3D" id="3.20.20.80">
    <property type="entry name" value="Glycosidases"/>
    <property type="match status" value="1"/>
</dbReference>